<dbReference type="SUPFAM" id="SSF56112">
    <property type="entry name" value="Protein kinase-like (PK-like)"/>
    <property type="match status" value="1"/>
</dbReference>
<dbReference type="InterPro" id="IPR059179">
    <property type="entry name" value="MLKL-like_MCAfunc"/>
</dbReference>
<evidence type="ECO:0000256" key="6">
    <source>
        <dbReference type="ARBA" id="ARBA00022840"/>
    </source>
</evidence>
<feature type="domain" description="Protein kinase" evidence="10">
    <location>
        <begin position="222"/>
        <end position="482"/>
    </location>
</feature>
<dbReference type="EMBL" id="MU629454">
    <property type="protein sequence ID" value="KAJ1256932.1"/>
    <property type="molecule type" value="Genomic_DNA"/>
</dbReference>
<dbReference type="Pfam" id="PF19584">
    <property type="entry name" value="MCAfunc"/>
    <property type="match status" value="1"/>
</dbReference>
<dbReference type="InterPro" id="IPR036537">
    <property type="entry name" value="Adaptor_Cbl_N_dom_sf"/>
</dbReference>
<evidence type="ECO:0000256" key="3">
    <source>
        <dbReference type="ARBA" id="ARBA00022679"/>
    </source>
</evidence>
<proteinExistence type="predicted"/>
<dbReference type="InterPro" id="IPR011009">
    <property type="entry name" value="Kinase-like_dom_sf"/>
</dbReference>
<dbReference type="OrthoDB" id="635774at2759"/>
<evidence type="ECO:0000256" key="7">
    <source>
        <dbReference type="ARBA" id="ARBA00047899"/>
    </source>
</evidence>
<dbReference type="PROSITE" id="PS50011">
    <property type="entry name" value="PROTEIN_KINASE_DOM"/>
    <property type="match status" value="1"/>
</dbReference>
<dbReference type="InterPro" id="IPR000719">
    <property type="entry name" value="Prot_kinase_dom"/>
</dbReference>
<feature type="binding site" evidence="9">
    <location>
        <position position="250"/>
    </location>
    <ligand>
        <name>ATP</name>
        <dbReference type="ChEBI" id="CHEBI:30616"/>
    </ligand>
</feature>
<evidence type="ECO:0000256" key="9">
    <source>
        <dbReference type="PROSITE-ProRule" id="PRU10141"/>
    </source>
</evidence>
<comment type="caution">
    <text evidence="11">The sequence shown here is derived from an EMBL/GenBank/DDBJ whole genome shotgun (WGS) entry which is preliminary data.</text>
</comment>
<dbReference type="CDD" id="cd21037">
    <property type="entry name" value="MLKL_NTD"/>
    <property type="match status" value="1"/>
</dbReference>
<dbReference type="PROSITE" id="PS00107">
    <property type="entry name" value="PROTEIN_KINASE_ATP"/>
    <property type="match status" value="1"/>
</dbReference>
<dbReference type="InterPro" id="IPR008271">
    <property type="entry name" value="Ser/Thr_kinase_AS"/>
</dbReference>
<evidence type="ECO:0000256" key="4">
    <source>
        <dbReference type="ARBA" id="ARBA00022741"/>
    </source>
</evidence>
<dbReference type="InterPro" id="IPR045766">
    <property type="entry name" value="MCAfunc"/>
</dbReference>
<gene>
    <name evidence="11" type="ORF">BS78_K259400</name>
</gene>
<dbReference type="GO" id="GO:0005524">
    <property type="term" value="F:ATP binding"/>
    <property type="evidence" value="ECO:0007669"/>
    <property type="project" value="UniProtKB-UniRule"/>
</dbReference>
<dbReference type="Proteomes" id="UP001164776">
    <property type="component" value="Unassembled WGS sequence"/>
</dbReference>
<dbReference type="InterPro" id="IPR017441">
    <property type="entry name" value="Protein_kinase_ATP_BS"/>
</dbReference>
<keyword evidence="5" id="KW-0418">Kinase</keyword>
<comment type="catalytic activity">
    <reaction evidence="7">
        <text>L-threonyl-[protein] + ATP = O-phospho-L-threonyl-[protein] + ADP + H(+)</text>
        <dbReference type="Rhea" id="RHEA:46608"/>
        <dbReference type="Rhea" id="RHEA-COMP:11060"/>
        <dbReference type="Rhea" id="RHEA-COMP:11605"/>
        <dbReference type="ChEBI" id="CHEBI:15378"/>
        <dbReference type="ChEBI" id="CHEBI:30013"/>
        <dbReference type="ChEBI" id="CHEBI:30616"/>
        <dbReference type="ChEBI" id="CHEBI:61977"/>
        <dbReference type="ChEBI" id="CHEBI:456216"/>
        <dbReference type="EC" id="2.7.11.1"/>
    </reaction>
</comment>
<reference evidence="11 12" key="1">
    <citation type="submission" date="2022-10" db="EMBL/GenBank/DDBJ databases">
        <title>WGS assembly of Paspalum vaginatum 540-79.</title>
        <authorList>
            <person name="Sun G."/>
            <person name="Wase N."/>
            <person name="Shu S."/>
            <person name="Jenkins J."/>
            <person name="Zhou B."/>
            <person name="Torres-Rodriguez J."/>
            <person name="Chen C."/>
            <person name="Sandor L."/>
            <person name="Plott C."/>
            <person name="Yoshinga Y."/>
            <person name="Daum C."/>
            <person name="Qi P."/>
            <person name="Barry K."/>
            <person name="Lipzen A."/>
            <person name="Berry L."/>
            <person name="Pedersen C."/>
            <person name="Gottilla T."/>
            <person name="Foltz A."/>
            <person name="Yu H."/>
            <person name="O'Malley R."/>
            <person name="Zhang C."/>
            <person name="Devos K."/>
            <person name="Sigmon B."/>
            <person name="Yu B."/>
            <person name="Obata T."/>
            <person name="Schmutz J."/>
            <person name="Schnable J."/>
        </authorList>
    </citation>
    <scope>NUCLEOTIDE SEQUENCE [LARGE SCALE GENOMIC DNA]</scope>
    <source>
        <strain evidence="12">cv. 540-79</strain>
    </source>
</reference>
<dbReference type="Gene3D" id="3.30.200.20">
    <property type="entry name" value="Phosphorylase Kinase, domain 1"/>
    <property type="match status" value="1"/>
</dbReference>
<evidence type="ECO:0000313" key="12">
    <source>
        <dbReference type="Proteomes" id="UP001164776"/>
    </source>
</evidence>
<evidence type="ECO:0000256" key="1">
    <source>
        <dbReference type="ARBA" id="ARBA00012513"/>
    </source>
</evidence>
<keyword evidence="6 9" id="KW-0067">ATP-binding</keyword>
<evidence type="ECO:0000256" key="8">
    <source>
        <dbReference type="ARBA" id="ARBA00048679"/>
    </source>
</evidence>
<keyword evidence="2" id="KW-0723">Serine/threonine-protein kinase</keyword>
<dbReference type="GO" id="GO:0004674">
    <property type="term" value="F:protein serine/threonine kinase activity"/>
    <property type="evidence" value="ECO:0007669"/>
    <property type="project" value="UniProtKB-KW"/>
</dbReference>
<protein>
    <recommendedName>
        <fullName evidence="1">non-specific serine/threonine protein kinase</fullName>
        <ecNumber evidence="1">2.7.11.1</ecNumber>
    </recommendedName>
</protein>
<dbReference type="Gene3D" id="1.20.930.20">
    <property type="entry name" value="Adaptor protein Cbl, N-terminal domain"/>
    <property type="match status" value="1"/>
</dbReference>
<dbReference type="FunFam" id="1.10.510.10:FF:001023">
    <property type="entry name" value="Os07g0541700 protein"/>
    <property type="match status" value="1"/>
</dbReference>
<dbReference type="Gene3D" id="1.10.510.10">
    <property type="entry name" value="Transferase(Phosphotransferase) domain 1"/>
    <property type="match status" value="1"/>
</dbReference>
<dbReference type="PANTHER" id="PTHR27006">
    <property type="entry name" value="PROMASTIGOTE SURFACE ANTIGEN PROTEIN PSA"/>
    <property type="match status" value="1"/>
</dbReference>
<accession>A0A9W8CGK0</accession>
<dbReference type="EC" id="2.7.11.1" evidence="1"/>
<organism evidence="11 12">
    <name type="scientific">Paspalum vaginatum</name>
    <name type="common">seashore paspalum</name>
    <dbReference type="NCBI Taxonomy" id="158149"/>
    <lineage>
        <taxon>Eukaryota</taxon>
        <taxon>Viridiplantae</taxon>
        <taxon>Streptophyta</taxon>
        <taxon>Embryophyta</taxon>
        <taxon>Tracheophyta</taxon>
        <taxon>Spermatophyta</taxon>
        <taxon>Magnoliopsida</taxon>
        <taxon>Liliopsida</taxon>
        <taxon>Poales</taxon>
        <taxon>Poaceae</taxon>
        <taxon>PACMAD clade</taxon>
        <taxon>Panicoideae</taxon>
        <taxon>Andropogonodae</taxon>
        <taxon>Paspaleae</taxon>
        <taxon>Paspalinae</taxon>
        <taxon>Paspalum</taxon>
    </lineage>
</organism>
<dbReference type="Pfam" id="PF00069">
    <property type="entry name" value="Pkinase"/>
    <property type="match status" value="1"/>
</dbReference>
<keyword evidence="3" id="KW-0808">Transferase</keyword>
<evidence type="ECO:0000256" key="5">
    <source>
        <dbReference type="ARBA" id="ARBA00022777"/>
    </source>
</evidence>
<comment type="catalytic activity">
    <reaction evidence="8">
        <text>L-seryl-[protein] + ATP = O-phospho-L-seryl-[protein] + ADP + H(+)</text>
        <dbReference type="Rhea" id="RHEA:17989"/>
        <dbReference type="Rhea" id="RHEA-COMP:9863"/>
        <dbReference type="Rhea" id="RHEA-COMP:11604"/>
        <dbReference type="ChEBI" id="CHEBI:15378"/>
        <dbReference type="ChEBI" id="CHEBI:29999"/>
        <dbReference type="ChEBI" id="CHEBI:30616"/>
        <dbReference type="ChEBI" id="CHEBI:83421"/>
        <dbReference type="ChEBI" id="CHEBI:456216"/>
        <dbReference type="EC" id="2.7.11.1"/>
    </reaction>
</comment>
<evidence type="ECO:0000256" key="2">
    <source>
        <dbReference type="ARBA" id="ARBA00022527"/>
    </source>
</evidence>
<dbReference type="AlphaFoldDB" id="A0A9W8CGK0"/>
<evidence type="ECO:0000259" key="10">
    <source>
        <dbReference type="PROSITE" id="PS50011"/>
    </source>
</evidence>
<keyword evidence="4 9" id="KW-0547">Nucleotide-binding</keyword>
<dbReference type="GO" id="GO:0007166">
    <property type="term" value="P:cell surface receptor signaling pathway"/>
    <property type="evidence" value="ECO:0007669"/>
    <property type="project" value="InterPro"/>
</dbReference>
<sequence length="519" mass="57854">MALWNGGGQVASIAQLAGVDAYGLISMIVEAAQTVKKNKETCQLLARRAKMIGDLVLQLQSMQLMQNPETRIPVEQLEETLRHAYLLITSCQEGSYLNNCFMGGKHSEQLREVQNEITFYLQLFPLVSFVDTTRNLERLLNRDHPACSAGTTELHTIHHSELESRVRTEALMATTLEDPGTLSSSRSEVELEKTASQVNLIAGQVAFPHLSFSQILDATDQFSCQNLVGEGGFGYVYKGQLPNGLDVAVKRYRSSGLQSQGEFFAEIEAISNLRHKNVIVLHGICVQGEEKILVYEYMPKKCLASIISDNGERCLLNWPKRLQIIQGIADGLAYLHGHPQCIVHRDMKPSNILLDHEMNPKITDFGLSVRLIQSMLIEVDLPVRGTIGYAAPEYIATGHISKKQDVYGFGIVVLEIIGGKLCNSYIRIGEDTSQAQALLPEYARKYQKNPRKLVDPILLAEEQGMAHIIQCVKVALSCHYKTTSHVETLEAIYVVPRLLETYRVIFQYAVEVPLQSASL</sequence>
<keyword evidence="12" id="KW-1185">Reference proteome</keyword>
<name>A0A9W8CGK0_9POAL</name>
<evidence type="ECO:0000313" key="11">
    <source>
        <dbReference type="EMBL" id="KAJ1256932.1"/>
    </source>
</evidence>
<dbReference type="SMART" id="SM00220">
    <property type="entry name" value="S_TKc"/>
    <property type="match status" value="1"/>
</dbReference>
<dbReference type="PROSITE" id="PS00108">
    <property type="entry name" value="PROTEIN_KINASE_ST"/>
    <property type="match status" value="1"/>
</dbReference>
<dbReference type="PANTHER" id="PTHR27006:SF601">
    <property type="entry name" value="PROTEIN KINASE DOMAIN-CONTAINING PROTEIN"/>
    <property type="match status" value="1"/>
</dbReference>
<dbReference type="FunFam" id="3.30.200.20:FF:000466">
    <property type="entry name" value="Putative LRR receptor-like serine/threonine-protein kinase"/>
    <property type="match status" value="1"/>
</dbReference>